<evidence type="ECO:0000259" key="1">
    <source>
        <dbReference type="SMART" id="SM00400"/>
    </source>
</evidence>
<sequence length="97" mass="10950">MTRSLLHVPRYTHKLGIDADESDSELSPADYIVARLPELGEANAEGWAKTCCPFHDDHSPSFTVNLDTGYFLCFSSNCGVHGDFKRFKVLWNQKEQS</sequence>
<proteinExistence type="predicted"/>
<gene>
    <name evidence="2" type="ORF">IPJ38_17875</name>
</gene>
<dbReference type="SMART" id="SM00400">
    <property type="entry name" value="ZnF_CHCC"/>
    <property type="match status" value="1"/>
</dbReference>
<organism evidence="2 3">
    <name type="scientific">Candidatus Dechloromonas phosphorivorans</name>
    <dbReference type="NCBI Taxonomy" id="2899244"/>
    <lineage>
        <taxon>Bacteria</taxon>
        <taxon>Pseudomonadati</taxon>
        <taxon>Pseudomonadota</taxon>
        <taxon>Betaproteobacteria</taxon>
        <taxon>Rhodocyclales</taxon>
        <taxon>Azonexaceae</taxon>
        <taxon>Dechloromonas</taxon>
    </lineage>
</organism>
<evidence type="ECO:0000313" key="2">
    <source>
        <dbReference type="EMBL" id="MBK7416686.1"/>
    </source>
</evidence>
<dbReference type="Gene3D" id="3.90.580.10">
    <property type="entry name" value="Zinc finger, CHC2-type domain"/>
    <property type="match status" value="1"/>
</dbReference>
<dbReference type="InterPro" id="IPR036977">
    <property type="entry name" value="DNA_primase_Znf_CHC2"/>
</dbReference>
<dbReference type="Pfam" id="PF01807">
    <property type="entry name" value="Zn_ribbon_DnaG"/>
    <property type="match status" value="1"/>
</dbReference>
<dbReference type="GO" id="GO:0003677">
    <property type="term" value="F:DNA binding"/>
    <property type="evidence" value="ECO:0007669"/>
    <property type="project" value="InterPro"/>
</dbReference>
<dbReference type="Proteomes" id="UP000739411">
    <property type="component" value="Unassembled WGS sequence"/>
</dbReference>
<dbReference type="GO" id="GO:0008270">
    <property type="term" value="F:zinc ion binding"/>
    <property type="evidence" value="ECO:0007669"/>
    <property type="project" value="InterPro"/>
</dbReference>
<dbReference type="GO" id="GO:0006260">
    <property type="term" value="P:DNA replication"/>
    <property type="evidence" value="ECO:0007669"/>
    <property type="project" value="InterPro"/>
</dbReference>
<dbReference type="InterPro" id="IPR002694">
    <property type="entry name" value="Znf_CHC2"/>
</dbReference>
<reference evidence="2 3" key="1">
    <citation type="submission" date="2020-10" db="EMBL/GenBank/DDBJ databases">
        <title>Connecting structure to function with the recovery of over 1000 high-quality activated sludge metagenome-assembled genomes encoding full-length rRNA genes using long-read sequencing.</title>
        <authorList>
            <person name="Singleton C.M."/>
            <person name="Petriglieri F."/>
            <person name="Kristensen J.M."/>
            <person name="Kirkegaard R.H."/>
            <person name="Michaelsen T.Y."/>
            <person name="Andersen M.H."/>
            <person name="Karst S.M."/>
            <person name="Dueholm M.S."/>
            <person name="Nielsen P.H."/>
            <person name="Albertsen M."/>
        </authorList>
    </citation>
    <scope>NUCLEOTIDE SEQUENCE [LARGE SCALE GENOMIC DNA]</scope>
    <source>
        <strain evidence="2">EsbW_18-Q3-R4-48_BATAC.463</strain>
    </source>
</reference>
<dbReference type="EMBL" id="JADJMS010000046">
    <property type="protein sequence ID" value="MBK7416686.1"/>
    <property type="molecule type" value="Genomic_DNA"/>
</dbReference>
<comment type="caution">
    <text evidence="2">The sequence shown here is derived from an EMBL/GenBank/DDBJ whole genome shotgun (WGS) entry which is preliminary data.</text>
</comment>
<dbReference type="AlphaFoldDB" id="A0A935JZ59"/>
<protein>
    <recommendedName>
        <fullName evidence="1">Zinc finger CHC2-type domain-containing protein</fullName>
    </recommendedName>
</protein>
<evidence type="ECO:0000313" key="3">
    <source>
        <dbReference type="Proteomes" id="UP000739411"/>
    </source>
</evidence>
<accession>A0A935JZ59</accession>
<feature type="domain" description="Zinc finger CHC2-type" evidence="1">
    <location>
        <begin position="48"/>
        <end position="97"/>
    </location>
</feature>
<dbReference type="GO" id="GO:0003899">
    <property type="term" value="F:DNA-directed RNA polymerase activity"/>
    <property type="evidence" value="ECO:0007669"/>
    <property type="project" value="InterPro"/>
</dbReference>
<name>A0A935JZ59_9RHOO</name>
<dbReference type="SUPFAM" id="SSF57783">
    <property type="entry name" value="Zinc beta-ribbon"/>
    <property type="match status" value="1"/>
</dbReference>